<keyword evidence="2" id="KW-1185">Reference proteome</keyword>
<dbReference type="Proteomes" id="UP000620124">
    <property type="component" value="Unassembled WGS sequence"/>
</dbReference>
<dbReference type="InterPro" id="IPR032675">
    <property type="entry name" value="LRR_dom_sf"/>
</dbReference>
<dbReference type="SUPFAM" id="SSF52047">
    <property type="entry name" value="RNI-like"/>
    <property type="match status" value="1"/>
</dbReference>
<dbReference type="Gene3D" id="3.80.10.10">
    <property type="entry name" value="Ribonuclease Inhibitor"/>
    <property type="match status" value="1"/>
</dbReference>
<name>A0A8H6Z100_9AGAR</name>
<proteinExistence type="predicted"/>
<organism evidence="1 2">
    <name type="scientific">Mycena venus</name>
    <dbReference type="NCBI Taxonomy" id="2733690"/>
    <lineage>
        <taxon>Eukaryota</taxon>
        <taxon>Fungi</taxon>
        <taxon>Dikarya</taxon>
        <taxon>Basidiomycota</taxon>
        <taxon>Agaricomycotina</taxon>
        <taxon>Agaricomycetes</taxon>
        <taxon>Agaricomycetidae</taxon>
        <taxon>Agaricales</taxon>
        <taxon>Marasmiineae</taxon>
        <taxon>Mycenaceae</taxon>
        <taxon>Mycena</taxon>
    </lineage>
</organism>
<protein>
    <submittedName>
        <fullName evidence="1">Uncharacterized protein</fullName>
    </submittedName>
</protein>
<evidence type="ECO:0000313" key="1">
    <source>
        <dbReference type="EMBL" id="KAF7368969.1"/>
    </source>
</evidence>
<gene>
    <name evidence="1" type="ORF">MVEN_00223200</name>
</gene>
<dbReference type="AlphaFoldDB" id="A0A8H6Z100"/>
<comment type="caution">
    <text evidence="1">The sequence shown here is derived from an EMBL/GenBank/DDBJ whole genome shotgun (WGS) entry which is preliminary data.</text>
</comment>
<dbReference type="EMBL" id="JACAZI010000002">
    <property type="protein sequence ID" value="KAF7368969.1"/>
    <property type="molecule type" value="Genomic_DNA"/>
</dbReference>
<accession>A0A8H6Z100</accession>
<sequence>MTFRIDNGAKMGVFLRSGFVTAFPKITRLVLELDIEMMSSPLVNPPSDAVPPRGLRSLRLAGHSALTILTWLHHFPNVDSVALCFVDKDGVQAVRAALQQLGSALHHLDINFASSEVVIDLSLHPNLRTLIIRDHVCPRSSHHMIILLQRLAAPGLESLSLQLKLSTYRKFNWAALEAFLCPTRFPRLRRVEFSQDGDYNPNGLQFLREALPLLEASGVLRTDSKIG</sequence>
<evidence type="ECO:0000313" key="2">
    <source>
        <dbReference type="Proteomes" id="UP000620124"/>
    </source>
</evidence>
<reference evidence="1" key="1">
    <citation type="submission" date="2020-05" db="EMBL/GenBank/DDBJ databases">
        <title>Mycena genomes resolve the evolution of fungal bioluminescence.</title>
        <authorList>
            <person name="Tsai I.J."/>
        </authorList>
    </citation>
    <scope>NUCLEOTIDE SEQUENCE</scope>
    <source>
        <strain evidence="1">CCC161011</strain>
    </source>
</reference>